<evidence type="ECO:0000256" key="1">
    <source>
        <dbReference type="SAM" id="SignalP"/>
    </source>
</evidence>
<dbReference type="PATRIC" id="fig|1341156.4.peg.3259"/>
<sequence>MKKKRFWGILLSLVMLLGLMPETSMTAQAEDAEPQLTYQVSLYKNDKGWKVYRTHQTTTSFTINGGDFMIAVGHTSGTWWIYRNKGSNTGIMSLTGSADWWNQRNNVKVRLNGIGTGSASIQEAYAPNGNKNKRVNGSTRTIQAKIERECAASATDYTCEYDQNPHTIGGVNVVFPQSGAVIKYGTVNNAYTLTEAPTFTNAGTYTVYYQVSGTADDLGAWVPVTGSATVTINKAPAPTVTVPTLDAVTYDPEKTLADIDLPEGWAWTDETAVPTVDNTGYNAALTVDDANYDYTGVEGYDADTHRVIRTVALTVNNPQIAPAYTVTIPATVDLGGAPATVSIDSMENIPTGKSVRVTIEGDTDGNFTVEQADDKLSYTITGTRPSHLNAEPDDTTQLDVKDSDEILHVDGADDTGNPRYIELKFNEPEQEPKYAGDYTGTVTFNVSLS</sequence>
<protein>
    <submittedName>
        <fullName evidence="3">Uncharacterized protein</fullName>
    </submittedName>
</protein>
<gene>
    <name evidence="3" type="ORF">RASY3_03095</name>
    <name evidence="2" type="ORF">RASY3_18360</name>
</gene>
<dbReference type="EMBL" id="JEOB01000001">
    <property type="protein sequence ID" value="EXM41041.1"/>
    <property type="molecule type" value="Genomic_DNA"/>
</dbReference>
<evidence type="ECO:0000313" key="2">
    <source>
        <dbReference type="EMBL" id="EXM38687.1"/>
    </source>
</evidence>
<evidence type="ECO:0000313" key="3">
    <source>
        <dbReference type="EMBL" id="EXM41041.1"/>
    </source>
</evidence>
<dbReference type="Proteomes" id="UP000021369">
    <property type="component" value="Unassembled WGS sequence"/>
</dbReference>
<dbReference type="RefSeq" id="WP_037284994.1">
    <property type="nucleotide sequence ID" value="NZ_JEOB01000001.1"/>
</dbReference>
<comment type="caution">
    <text evidence="3">The sequence shown here is derived from an EMBL/GenBank/DDBJ whole genome shotgun (WGS) entry which is preliminary data.</text>
</comment>
<dbReference type="OrthoDB" id="2068450at2"/>
<feature type="chain" id="PRO_5038289890" evidence="1">
    <location>
        <begin position="27"/>
        <end position="449"/>
    </location>
</feature>
<keyword evidence="4" id="KW-1185">Reference proteome</keyword>
<organism evidence="3 4">
    <name type="scientific">Ruminococcus albus SY3</name>
    <dbReference type="NCBI Taxonomy" id="1341156"/>
    <lineage>
        <taxon>Bacteria</taxon>
        <taxon>Bacillati</taxon>
        <taxon>Bacillota</taxon>
        <taxon>Clostridia</taxon>
        <taxon>Eubacteriales</taxon>
        <taxon>Oscillospiraceae</taxon>
        <taxon>Ruminococcus</taxon>
    </lineage>
</organism>
<feature type="signal peptide" evidence="1">
    <location>
        <begin position="1"/>
        <end position="26"/>
    </location>
</feature>
<name>A0A011W0G1_RUMAL</name>
<accession>A0A011W0G1</accession>
<reference evidence="3 4" key="1">
    <citation type="submission" date="2013-06" db="EMBL/GenBank/DDBJ databases">
        <title>Rumen cellulosomics: divergent fiber-degrading strategies revealed by comparative genome-wide analysis of six Ruminococcal strains.</title>
        <authorList>
            <person name="Dassa B."/>
            <person name="Borovok I."/>
            <person name="Lamed R."/>
            <person name="Flint H."/>
            <person name="Yeoman C.J."/>
            <person name="White B."/>
            <person name="Bayer E.A."/>
        </authorList>
    </citation>
    <scope>NUCLEOTIDE SEQUENCE [LARGE SCALE GENOMIC DNA]</scope>
    <source>
        <strain evidence="3 4">SY3</strain>
    </source>
</reference>
<dbReference type="AlphaFoldDB" id="A0A011W0G1"/>
<evidence type="ECO:0000313" key="4">
    <source>
        <dbReference type="Proteomes" id="UP000021369"/>
    </source>
</evidence>
<dbReference type="EMBL" id="JEOB01000004">
    <property type="protein sequence ID" value="EXM38687.1"/>
    <property type="molecule type" value="Genomic_DNA"/>
</dbReference>
<keyword evidence="1" id="KW-0732">Signal</keyword>
<proteinExistence type="predicted"/>